<accession>A0ABD1RK47</accession>
<dbReference type="AlphaFoldDB" id="A0ABD1RK47"/>
<dbReference type="Proteomes" id="UP001604277">
    <property type="component" value="Unassembled WGS sequence"/>
</dbReference>
<gene>
    <name evidence="1" type="ORF">Fot_42070</name>
</gene>
<protein>
    <submittedName>
        <fullName evidence="1">Uncharacterized protein</fullName>
    </submittedName>
</protein>
<evidence type="ECO:0000313" key="1">
    <source>
        <dbReference type="EMBL" id="KAL2488778.1"/>
    </source>
</evidence>
<organism evidence="1 2">
    <name type="scientific">Forsythia ovata</name>
    <dbReference type="NCBI Taxonomy" id="205694"/>
    <lineage>
        <taxon>Eukaryota</taxon>
        <taxon>Viridiplantae</taxon>
        <taxon>Streptophyta</taxon>
        <taxon>Embryophyta</taxon>
        <taxon>Tracheophyta</taxon>
        <taxon>Spermatophyta</taxon>
        <taxon>Magnoliopsida</taxon>
        <taxon>eudicotyledons</taxon>
        <taxon>Gunneridae</taxon>
        <taxon>Pentapetalae</taxon>
        <taxon>asterids</taxon>
        <taxon>lamiids</taxon>
        <taxon>Lamiales</taxon>
        <taxon>Oleaceae</taxon>
        <taxon>Forsythieae</taxon>
        <taxon>Forsythia</taxon>
    </lineage>
</organism>
<evidence type="ECO:0000313" key="2">
    <source>
        <dbReference type="Proteomes" id="UP001604277"/>
    </source>
</evidence>
<keyword evidence="2" id="KW-1185">Reference proteome</keyword>
<sequence>MRSVIQRLSFGDTSVAKPLPLGTRLFRSQRLPLGNNLLPSFSHLGLGSSVASVSYLEPLPISLSYLGLGSSTTSVSYLGLGSSIANVSHLEMPFLPRLSHMGLGSSATIVSHLEIPLLPSLFHLRL</sequence>
<reference evidence="2" key="1">
    <citation type="submission" date="2024-07" db="EMBL/GenBank/DDBJ databases">
        <title>Two chromosome-level genome assemblies of Korean endemic species Abeliophyllum distichum and Forsythia ovata (Oleaceae).</title>
        <authorList>
            <person name="Jang H."/>
        </authorList>
    </citation>
    <scope>NUCLEOTIDE SEQUENCE [LARGE SCALE GENOMIC DNA]</scope>
</reference>
<dbReference type="EMBL" id="JBFOLJ010000012">
    <property type="protein sequence ID" value="KAL2488778.1"/>
    <property type="molecule type" value="Genomic_DNA"/>
</dbReference>
<proteinExistence type="predicted"/>
<name>A0ABD1RK47_9LAMI</name>
<comment type="caution">
    <text evidence="1">The sequence shown here is derived from an EMBL/GenBank/DDBJ whole genome shotgun (WGS) entry which is preliminary data.</text>
</comment>